<sequence length="428" mass="49782">MYPNGQLITDVTAYDSKDIVNVEKGVTHTLHGWQCHRCTTRRPYHFYQYDSPRYNEKVVYCRHCLNMGRMDSHTDVYTMRSLTAPSIANYHLSFQLSAQQQYASETIVKAVENNDALLLHAVTGAGKTEMMFEAIAQARCQGKNVAVVSPRLDVVIEVSERLKQAFSDEAIDVLHQACRQRYHAHFVVATVHQLYRFRSHFHVIFVDEVDAFPLSMDPALMETIERAARSEKALIYMSATPPKTLKKQFDEAHTVTLPARYHRQPLVIPIFKYFNLRTKKLQRHLLTKMQKQLQRQRTTLLFFSDIREMKQFYRTYASKVSRLGFVYSDDPDRLTKVSELRNGTYKIMLTTTILERGFTMPFLDVWVMDSHRYTSTALIQIAGRVGRKATCPNGEVCFFHQGRTRAMYQARRQLQQMNRVAKARGWLD</sequence>
<dbReference type="PROSITE" id="PS51194">
    <property type="entry name" value="HELICASE_CTER"/>
    <property type="match status" value="1"/>
</dbReference>
<evidence type="ECO:0000313" key="7">
    <source>
        <dbReference type="Proteomes" id="UP000242864"/>
    </source>
</evidence>
<dbReference type="InterPro" id="IPR001650">
    <property type="entry name" value="Helicase_C-like"/>
</dbReference>
<feature type="domain" description="Helicase C-terminal" evidence="5">
    <location>
        <begin position="280"/>
        <end position="428"/>
    </location>
</feature>
<dbReference type="EMBL" id="CP020773">
    <property type="protein sequence ID" value="ARJ51279.1"/>
    <property type="molecule type" value="Genomic_DNA"/>
</dbReference>
<dbReference type="SMART" id="SM00490">
    <property type="entry name" value="HELICc"/>
    <property type="match status" value="1"/>
</dbReference>
<dbReference type="Pfam" id="PF00271">
    <property type="entry name" value="Helicase_C"/>
    <property type="match status" value="1"/>
</dbReference>
<dbReference type="PANTHER" id="PTHR30580">
    <property type="entry name" value="PRIMOSOMAL PROTEIN N"/>
    <property type="match status" value="1"/>
</dbReference>
<dbReference type="KEGG" id="slz:B5P37_08125"/>
<dbReference type="SMART" id="SM00487">
    <property type="entry name" value="DEXDc"/>
    <property type="match status" value="1"/>
</dbReference>
<evidence type="ECO:0000259" key="5">
    <source>
        <dbReference type="PROSITE" id="PS51194"/>
    </source>
</evidence>
<name>A0AAC9RU76_9STAP</name>
<evidence type="ECO:0000256" key="1">
    <source>
        <dbReference type="ARBA" id="ARBA00022741"/>
    </source>
</evidence>
<evidence type="ECO:0000256" key="3">
    <source>
        <dbReference type="ARBA" id="ARBA00023125"/>
    </source>
</evidence>
<dbReference type="SUPFAM" id="SSF52540">
    <property type="entry name" value="P-loop containing nucleoside triphosphate hydrolases"/>
    <property type="match status" value="1"/>
</dbReference>
<keyword evidence="7" id="KW-1185">Reference proteome</keyword>
<dbReference type="Gene3D" id="3.40.50.300">
    <property type="entry name" value="P-loop containing nucleotide triphosphate hydrolases"/>
    <property type="match status" value="2"/>
</dbReference>
<dbReference type="InterPro" id="IPR027417">
    <property type="entry name" value="P-loop_NTPase"/>
</dbReference>
<dbReference type="GO" id="GO:0006270">
    <property type="term" value="P:DNA replication initiation"/>
    <property type="evidence" value="ECO:0007669"/>
    <property type="project" value="TreeGrafter"/>
</dbReference>
<keyword evidence="6" id="KW-0347">Helicase</keyword>
<keyword evidence="6" id="KW-0378">Hydrolase</keyword>
<keyword evidence="3" id="KW-0238">DNA-binding</keyword>
<dbReference type="InterPro" id="IPR006935">
    <property type="entry name" value="Helicase/UvrB_N"/>
</dbReference>
<evidence type="ECO:0000313" key="6">
    <source>
        <dbReference type="EMBL" id="ARJ51279.1"/>
    </source>
</evidence>
<organism evidence="6 7">
    <name type="scientific">Staphylococcus lutrae</name>
    <dbReference type="NCBI Taxonomy" id="155085"/>
    <lineage>
        <taxon>Bacteria</taxon>
        <taxon>Bacillati</taxon>
        <taxon>Bacillota</taxon>
        <taxon>Bacilli</taxon>
        <taxon>Bacillales</taxon>
        <taxon>Staphylococcaceae</taxon>
        <taxon>Staphylococcus</taxon>
    </lineage>
</organism>
<dbReference type="Proteomes" id="UP000242864">
    <property type="component" value="Chromosome"/>
</dbReference>
<dbReference type="RefSeq" id="WP_085237751.1">
    <property type="nucleotide sequence ID" value="NZ_CP020773.1"/>
</dbReference>
<feature type="domain" description="Helicase ATP-binding" evidence="4">
    <location>
        <begin position="108"/>
        <end position="259"/>
    </location>
</feature>
<accession>A0AAC9RU76</accession>
<dbReference type="InterPro" id="IPR014001">
    <property type="entry name" value="Helicase_ATP-bd"/>
</dbReference>
<dbReference type="GO" id="GO:0016787">
    <property type="term" value="F:hydrolase activity"/>
    <property type="evidence" value="ECO:0007669"/>
    <property type="project" value="InterPro"/>
</dbReference>
<dbReference type="PROSITE" id="PS51192">
    <property type="entry name" value="HELICASE_ATP_BIND_1"/>
    <property type="match status" value="1"/>
</dbReference>
<protein>
    <submittedName>
        <fullName evidence="6">DNA/RNA helicase</fullName>
    </submittedName>
</protein>
<dbReference type="GO" id="GO:0043138">
    <property type="term" value="F:3'-5' DNA helicase activity"/>
    <property type="evidence" value="ECO:0007669"/>
    <property type="project" value="TreeGrafter"/>
</dbReference>
<dbReference type="PANTHER" id="PTHR30580:SF1">
    <property type="entry name" value="COMF OPERON PROTEIN 1"/>
    <property type="match status" value="1"/>
</dbReference>
<dbReference type="GO" id="GO:0006302">
    <property type="term" value="P:double-strand break repair"/>
    <property type="evidence" value="ECO:0007669"/>
    <property type="project" value="TreeGrafter"/>
</dbReference>
<dbReference type="AlphaFoldDB" id="A0AAC9RU76"/>
<dbReference type="Pfam" id="PF04851">
    <property type="entry name" value="ResIII"/>
    <property type="match status" value="1"/>
</dbReference>
<evidence type="ECO:0000256" key="2">
    <source>
        <dbReference type="ARBA" id="ARBA00022840"/>
    </source>
</evidence>
<dbReference type="GO" id="GO:0005524">
    <property type="term" value="F:ATP binding"/>
    <property type="evidence" value="ECO:0007669"/>
    <property type="project" value="UniProtKB-KW"/>
</dbReference>
<dbReference type="GO" id="GO:0006310">
    <property type="term" value="P:DNA recombination"/>
    <property type="evidence" value="ECO:0007669"/>
    <property type="project" value="TreeGrafter"/>
</dbReference>
<dbReference type="GO" id="GO:0003677">
    <property type="term" value="F:DNA binding"/>
    <property type="evidence" value="ECO:0007669"/>
    <property type="project" value="UniProtKB-KW"/>
</dbReference>
<reference evidence="6 7" key="1">
    <citation type="submission" date="2017-04" db="EMBL/GenBank/DDBJ databases">
        <authorList>
            <person name="Veseli I.A."/>
            <person name="Tang C."/>
            <person name="Pombert J.-F."/>
        </authorList>
    </citation>
    <scope>NUCLEOTIDE SEQUENCE [LARGE SCALE GENOMIC DNA]</scope>
    <source>
        <strain evidence="6 7">ATCC 700373</strain>
    </source>
</reference>
<keyword evidence="2" id="KW-0067">ATP-binding</keyword>
<keyword evidence="1" id="KW-0547">Nucleotide-binding</keyword>
<evidence type="ECO:0000259" key="4">
    <source>
        <dbReference type="PROSITE" id="PS51192"/>
    </source>
</evidence>
<gene>
    <name evidence="6" type="ORF">B5P37_08125</name>
</gene>
<proteinExistence type="predicted"/>